<organism evidence="12 13">
    <name type="scientific">Ceratodon purpureus</name>
    <name type="common">Fire moss</name>
    <name type="synonym">Dicranum purpureum</name>
    <dbReference type="NCBI Taxonomy" id="3225"/>
    <lineage>
        <taxon>Eukaryota</taxon>
        <taxon>Viridiplantae</taxon>
        <taxon>Streptophyta</taxon>
        <taxon>Embryophyta</taxon>
        <taxon>Bryophyta</taxon>
        <taxon>Bryophytina</taxon>
        <taxon>Bryopsida</taxon>
        <taxon>Dicranidae</taxon>
        <taxon>Pseudoditrichales</taxon>
        <taxon>Ditrichaceae</taxon>
        <taxon>Ceratodon</taxon>
    </lineage>
</organism>
<dbReference type="OrthoDB" id="675023at2759"/>
<dbReference type="PANTHER" id="PTHR10896:SF17">
    <property type="entry name" value="BETA-1,4-XYLOSYLTRANSFERASE IRX14H-RELATED"/>
    <property type="match status" value="1"/>
</dbReference>
<dbReference type="GO" id="GO:0071555">
    <property type="term" value="P:cell wall organization"/>
    <property type="evidence" value="ECO:0007669"/>
    <property type="project" value="UniProtKB-KW"/>
</dbReference>
<feature type="site" description="Interaction with galactose moiety of substrate glycoprotein" evidence="9">
    <location>
        <position position="289"/>
    </location>
</feature>
<comment type="similarity">
    <text evidence="2 10">Belongs to the glycosyltransferase 43 family.</text>
</comment>
<dbReference type="GO" id="GO:0000139">
    <property type="term" value="C:Golgi membrane"/>
    <property type="evidence" value="ECO:0007669"/>
    <property type="project" value="UniProtKB-SubCell"/>
</dbReference>
<evidence type="ECO:0000256" key="2">
    <source>
        <dbReference type="ARBA" id="ARBA00007706"/>
    </source>
</evidence>
<evidence type="ECO:0000256" key="7">
    <source>
        <dbReference type="ARBA" id="ARBA00023136"/>
    </source>
</evidence>
<dbReference type="EC" id="2.4.-.-" evidence="10"/>
<evidence type="ECO:0000313" key="12">
    <source>
        <dbReference type="EMBL" id="KAG0559750.1"/>
    </source>
</evidence>
<comment type="subcellular location">
    <subcellularLocation>
        <location evidence="1 10">Golgi apparatus membrane</location>
        <topology evidence="1 10">Single-pass type II membrane protein</topology>
    </subcellularLocation>
</comment>
<reference evidence="12" key="1">
    <citation type="submission" date="2020-06" db="EMBL/GenBank/DDBJ databases">
        <title>WGS assembly of Ceratodon purpureus strain R40.</title>
        <authorList>
            <person name="Carey S.B."/>
            <person name="Jenkins J."/>
            <person name="Shu S."/>
            <person name="Lovell J.T."/>
            <person name="Sreedasyam A."/>
            <person name="Maumus F."/>
            <person name="Tiley G.P."/>
            <person name="Fernandez-Pozo N."/>
            <person name="Barry K."/>
            <person name="Chen C."/>
            <person name="Wang M."/>
            <person name="Lipzen A."/>
            <person name="Daum C."/>
            <person name="Saski C.A."/>
            <person name="Payton A.C."/>
            <person name="Mcbreen J.C."/>
            <person name="Conrad R.E."/>
            <person name="Kollar L.M."/>
            <person name="Olsson S."/>
            <person name="Huttunen S."/>
            <person name="Landis J.B."/>
            <person name="Wickett N.J."/>
            <person name="Johnson M.G."/>
            <person name="Rensing S.A."/>
            <person name="Grimwood J."/>
            <person name="Schmutz J."/>
            <person name="Mcdaniel S.F."/>
        </authorList>
    </citation>
    <scope>NUCLEOTIDE SEQUENCE</scope>
    <source>
        <strain evidence="12">R40</strain>
    </source>
</reference>
<keyword evidence="4 10" id="KW-0812">Transmembrane</keyword>
<accession>A0A8T0GL96</accession>
<proteinExistence type="inferred from homology"/>
<evidence type="ECO:0000256" key="4">
    <source>
        <dbReference type="ARBA" id="ARBA00022692"/>
    </source>
</evidence>
<dbReference type="Pfam" id="PF03360">
    <property type="entry name" value="Glyco_transf_43"/>
    <property type="match status" value="1"/>
</dbReference>
<keyword evidence="10" id="KW-0333">Golgi apparatus</keyword>
<feature type="transmembrane region" description="Helical" evidence="10">
    <location>
        <begin position="35"/>
        <end position="56"/>
    </location>
</feature>
<evidence type="ECO:0000256" key="10">
    <source>
        <dbReference type="RuleBase" id="RU363127"/>
    </source>
</evidence>
<keyword evidence="5 10" id="KW-0735">Signal-anchor</keyword>
<dbReference type="InterPro" id="IPR029044">
    <property type="entry name" value="Nucleotide-diphossugar_trans"/>
</dbReference>
<dbReference type="GO" id="GO:0009834">
    <property type="term" value="P:plant-type secondary cell wall biogenesis"/>
    <property type="evidence" value="ECO:0007669"/>
    <property type="project" value="TreeGrafter"/>
</dbReference>
<evidence type="ECO:0000256" key="11">
    <source>
        <dbReference type="SAM" id="MobiDB-lite"/>
    </source>
</evidence>
<evidence type="ECO:0000313" key="13">
    <source>
        <dbReference type="Proteomes" id="UP000822688"/>
    </source>
</evidence>
<keyword evidence="7 10" id="KW-0472">Membrane</keyword>
<comment type="caution">
    <text evidence="12">The sequence shown here is derived from an EMBL/GenBank/DDBJ whole genome shotgun (WGS) entry which is preliminary data.</text>
</comment>
<dbReference type="Gene3D" id="3.90.550.10">
    <property type="entry name" value="Spore Coat Polysaccharide Biosynthesis Protein SpsA, Chain A"/>
    <property type="match status" value="1"/>
</dbReference>
<evidence type="ECO:0000256" key="9">
    <source>
        <dbReference type="PIRSR" id="PIRSR605027-4"/>
    </source>
</evidence>
<name>A0A8T0GL96_CERPU</name>
<sequence>MRPHGAQRVRSKTTIGGVLSELSIESTQSSKRIPVYRILVQWAFCIIAVVFGLRVAQEANLVRVNFSRVDEASELFRPSSNRTVHHYEYWIDPKNESTPGLLGAKKSPRVYVGRHPILVRPWPHPDPVEMVHAYKMIARVQLEQQRLYGIQSWKPIIAITPMYVRTFQSVHLTGLLHTLSLVRGPVTWIVIEAGGASAETAALLSQARVDKLVHLGASEQLPQSFKGRRILESHLRIEGLRYVREHNLEGAVVFADDSNVYSMQFFDAAQKVRWVGTFPVGILGHAGFEEPDLSSTLDFHKPFDLPVQAPTCDTSGNIKGWHAFGSRSLDGEFVKGDREEETKLEWAGFVLNARAVWTTEPDRPKWIKEWIEWAHPEDGQYIDLRSIVSDETKVEALGRCGSDEAVLVWWARMEARSDSKFPSRWALDSPLEIIVPAKRTPWPDRIFPLSSPPPPAPQTTKHRGGNRSGGRDGKSRRGKRRPDVVKSRPLDNQRESSIVSKGMRT</sequence>
<dbReference type="SUPFAM" id="SSF53448">
    <property type="entry name" value="Nucleotide-diphospho-sugar transferases"/>
    <property type="match status" value="1"/>
</dbReference>
<keyword evidence="10" id="KW-0961">Cell wall biogenesis/degradation</keyword>
<dbReference type="GO" id="GO:0015018">
    <property type="term" value="F:galactosylgalactosylxylosylprotein 3-beta-glucuronosyltransferase activity"/>
    <property type="evidence" value="ECO:0007669"/>
    <property type="project" value="InterPro"/>
</dbReference>
<keyword evidence="3 10" id="KW-0808">Transferase</keyword>
<dbReference type="EMBL" id="CM026431">
    <property type="protein sequence ID" value="KAG0559750.1"/>
    <property type="molecule type" value="Genomic_DNA"/>
</dbReference>
<dbReference type="GO" id="GO:0010417">
    <property type="term" value="P:glucuronoxylan biosynthetic process"/>
    <property type="evidence" value="ECO:0007669"/>
    <property type="project" value="TreeGrafter"/>
</dbReference>
<evidence type="ECO:0000256" key="5">
    <source>
        <dbReference type="ARBA" id="ARBA00022968"/>
    </source>
</evidence>
<evidence type="ECO:0000256" key="6">
    <source>
        <dbReference type="ARBA" id="ARBA00022989"/>
    </source>
</evidence>
<evidence type="ECO:0000256" key="8">
    <source>
        <dbReference type="ARBA" id="ARBA00023180"/>
    </source>
</evidence>
<evidence type="ECO:0000256" key="3">
    <source>
        <dbReference type="ARBA" id="ARBA00022679"/>
    </source>
</evidence>
<dbReference type="InterPro" id="IPR005027">
    <property type="entry name" value="Glyco_trans_43"/>
</dbReference>
<keyword evidence="6 10" id="KW-1133">Transmembrane helix</keyword>
<dbReference type="GO" id="GO:0042285">
    <property type="term" value="F:xylosyltransferase activity"/>
    <property type="evidence" value="ECO:0007669"/>
    <property type="project" value="TreeGrafter"/>
</dbReference>
<evidence type="ECO:0000256" key="1">
    <source>
        <dbReference type="ARBA" id="ARBA00004323"/>
    </source>
</evidence>
<protein>
    <recommendedName>
        <fullName evidence="10">Glycosyltransferases</fullName>
        <ecNumber evidence="10">2.4.-.-</ecNumber>
    </recommendedName>
</protein>
<dbReference type="Proteomes" id="UP000822688">
    <property type="component" value="Chromosome 10"/>
</dbReference>
<dbReference type="PANTHER" id="PTHR10896">
    <property type="entry name" value="GALACTOSYLGALACTOSYLXYLOSYLPROTEIN 3-BETA-GLUCURONOSYLTRANSFERASE BETA-1,3-GLUCURONYLTRANSFERASE"/>
    <property type="match status" value="1"/>
</dbReference>
<dbReference type="AlphaFoldDB" id="A0A8T0GL96"/>
<feature type="region of interest" description="Disordered" evidence="11">
    <location>
        <begin position="444"/>
        <end position="505"/>
    </location>
</feature>
<gene>
    <name evidence="12" type="ORF">KC19_10G126600</name>
</gene>
<keyword evidence="13" id="KW-1185">Reference proteome</keyword>
<feature type="compositionally biased region" description="Basic and acidic residues" evidence="11">
    <location>
        <begin position="469"/>
        <end position="494"/>
    </location>
</feature>
<comment type="function">
    <text evidence="10">Involved in the synthesis of glucuronoxylan hemicellulose in secondary cell walls.</text>
</comment>
<keyword evidence="8" id="KW-0325">Glycoprotein</keyword>